<dbReference type="Gene3D" id="3.30.1490.20">
    <property type="entry name" value="ATP-grasp fold, A domain"/>
    <property type="match status" value="1"/>
</dbReference>
<keyword evidence="7 8" id="KW-0460">Magnesium</keyword>
<feature type="binding site" evidence="8">
    <location>
        <position position="114"/>
    </location>
    <ligand>
        <name>ATP</name>
        <dbReference type="ChEBI" id="CHEBI:30616"/>
    </ligand>
</feature>
<keyword evidence="5 8" id="KW-0658">Purine biosynthesis</keyword>
<feature type="binding site" evidence="8">
    <location>
        <begin position="362"/>
        <end position="363"/>
    </location>
    <ligand>
        <name>N(1)-(5-phospho-beta-D-ribosyl)glycinamide</name>
        <dbReference type="ChEBI" id="CHEBI:143788"/>
    </ligand>
</feature>
<dbReference type="Pfam" id="PF21244">
    <property type="entry name" value="PurT_C"/>
    <property type="match status" value="1"/>
</dbReference>
<sequence>MTLLGTALRPAATRVMLLGAGELGKEVAIECQRLGIEIIAVDRYPDAPAMHVAHRSHVINMLDGEALRHVITVEKPHYIVPEIEAIATDTLRELEDEGLNVVPCARATQLTMNREGIRRLAAEELGLPTSAYRFADSEASFHDAVAAIGFPCIVKPVMSSSGKGQSFIRSAEQLAQAWEYAQQGGRAGAGRVIVEGVVKFDFEITLLTVSAVDGVHFCAPVGHRQQDGDYRESWQPQQMSELALKRAQEIARHVVLALGGHGLFGVELFVCGDEVIFSEVSPRPHDTGMVTLISQDLSEFALHVRAFLGLPVGAIRQYGPAASAVILPQLTSQNVTFDNVHAAVGAGVQVRLFGKPEIDGARRLGVALATGENVEEAVIRAQKAVSHVIVKG</sequence>
<evidence type="ECO:0000259" key="9">
    <source>
        <dbReference type="PROSITE" id="PS50975"/>
    </source>
</evidence>
<evidence type="ECO:0000256" key="4">
    <source>
        <dbReference type="ARBA" id="ARBA00022741"/>
    </source>
</evidence>
<keyword evidence="3 8" id="KW-0479">Metal-binding</keyword>
<keyword evidence="6 8" id="KW-0067">ATP-binding</keyword>
<dbReference type="InterPro" id="IPR054350">
    <property type="entry name" value="PurT/PurK_preATP-grasp"/>
</dbReference>
<dbReference type="GO" id="GO:0005829">
    <property type="term" value="C:cytosol"/>
    <property type="evidence" value="ECO:0007669"/>
    <property type="project" value="TreeGrafter"/>
</dbReference>
<evidence type="ECO:0000256" key="1">
    <source>
        <dbReference type="ARBA" id="ARBA00011738"/>
    </source>
</evidence>
<feature type="binding site" evidence="8">
    <location>
        <position position="267"/>
    </location>
    <ligand>
        <name>Mg(2+)</name>
        <dbReference type="ChEBI" id="CHEBI:18420"/>
    </ligand>
</feature>
<dbReference type="PANTHER" id="PTHR43055">
    <property type="entry name" value="FORMATE-DEPENDENT PHOSPHORIBOSYLGLYCINAMIDE FORMYLTRANSFERASE"/>
    <property type="match status" value="1"/>
</dbReference>
<evidence type="ECO:0000256" key="6">
    <source>
        <dbReference type="ARBA" id="ARBA00022840"/>
    </source>
</evidence>
<proteinExistence type="inferred from homology"/>
<dbReference type="RefSeq" id="WP_023246235.1">
    <property type="nucleotide sequence ID" value="NZ_CP075140.1"/>
</dbReference>
<comment type="caution">
    <text evidence="10">The sequence shown here is derived from an EMBL/GenBank/DDBJ whole genome shotgun (WGS) entry which is preliminary data.</text>
</comment>
<dbReference type="SUPFAM" id="SSF52440">
    <property type="entry name" value="PreATP-grasp domain"/>
    <property type="match status" value="1"/>
</dbReference>
<feature type="binding site" evidence="8">
    <location>
        <begin position="195"/>
        <end position="198"/>
    </location>
    <ligand>
        <name>ATP</name>
        <dbReference type="ChEBI" id="CHEBI:30616"/>
    </ligand>
</feature>
<dbReference type="EMBL" id="RNKS01000045">
    <property type="protein sequence ID" value="MGD30767.1"/>
    <property type="molecule type" value="Genomic_DNA"/>
</dbReference>
<dbReference type="PANTHER" id="PTHR43055:SF1">
    <property type="entry name" value="FORMATE-DEPENDENT PHOSPHORIBOSYLGLYCINAMIDE FORMYLTRANSFERASE"/>
    <property type="match status" value="1"/>
</dbReference>
<feature type="binding site" evidence="8">
    <location>
        <position position="203"/>
    </location>
    <ligand>
        <name>ATP</name>
        <dbReference type="ChEBI" id="CHEBI:30616"/>
    </ligand>
</feature>
<keyword evidence="2 8" id="KW-0436">Ligase</keyword>
<evidence type="ECO:0000256" key="7">
    <source>
        <dbReference type="ARBA" id="ARBA00022842"/>
    </source>
</evidence>
<dbReference type="GO" id="GO:0000287">
    <property type="term" value="F:magnesium ion binding"/>
    <property type="evidence" value="ECO:0007669"/>
    <property type="project" value="UniProtKB-UniRule"/>
</dbReference>
<dbReference type="SUPFAM" id="SSF51246">
    <property type="entry name" value="Rudiment single hybrid motif"/>
    <property type="match status" value="1"/>
</dbReference>
<dbReference type="HAMAP" id="MF_01643">
    <property type="entry name" value="PurT"/>
    <property type="match status" value="1"/>
</dbReference>
<evidence type="ECO:0000313" key="10">
    <source>
        <dbReference type="EMBL" id="MGD30767.1"/>
    </source>
</evidence>
<feature type="binding site" evidence="8">
    <location>
        <position position="279"/>
    </location>
    <ligand>
        <name>Mg(2+)</name>
        <dbReference type="ChEBI" id="CHEBI:18420"/>
    </ligand>
</feature>
<feature type="binding site" evidence="8">
    <location>
        <position position="286"/>
    </location>
    <ligand>
        <name>N(1)-(5-phospho-beta-D-ribosyl)glycinamide</name>
        <dbReference type="ChEBI" id="CHEBI:143788"/>
    </ligand>
</feature>
<dbReference type="PROSITE" id="PS50975">
    <property type="entry name" value="ATP_GRASP"/>
    <property type="match status" value="1"/>
</dbReference>
<keyword evidence="10" id="KW-0808">Transferase</keyword>
<dbReference type="InterPro" id="IPR011054">
    <property type="entry name" value="Rudment_hybrid_motif"/>
</dbReference>
<name>A0A3I2B7R0_SALER</name>
<keyword evidence="4 8" id="KW-0547">Nucleotide-binding</keyword>
<feature type="binding site" evidence="8">
    <location>
        <position position="155"/>
    </location>
    <ligand>
        <name>ATP</name>
        <dbReference type="ChEBI" id="CHEBI:30616"/>
    </ligand>
</feature>
<dbReference type="SUPFAM" id="SSF56059">
    <property type="entry name" value="Glutathione synthetase ATP-binding domain-like"/>
    <property type="match status" value="1"/>
</dbReference>
<comment type="catalytic activity">
    <reaction evidence="8">
        <text>N(1)-(5-phospho-beta-D-ribosyl)glycinamide + formate + ATP = N(2)-formyl-N(1)-(5-phospho-beta-D-ribosyl)glycinamide + ADP + phosphate + H(+)</text>
        <dbReference type="Rhea" id="RHEA:24829"/>
        <dbReference type="ChEBI" id="CHEBI:15378"/>
        <dbReference type="ChEBI" id="CHEBI:15740"/>
        <dbReference type="ChEBI" id="CHEBI:30616"/>
        <dbReference type="ChEBI" id="CHEBI:43474"/>
        <dbReference type="ChEBI" id="CHEBI:143788"/>
        <dbReference type="ChEBI" id="CHEBI:147286"/>
        <dbReference type="ChEBI" id="CHEBI:456216"/>
        <dbReference type="EC" id="6.3.1.21"/>
    </reaction>
</comment>
<dbReference type="FunFam" id="3.40.50.20:FF:000007">
    <property type="entry name" value="Formate-dependent phosphoribosylglycinamide formyltransferase"/>
    <property type="match status" value="1"/>
</dbReference>
<comment type="function">
    <text evidence="8">Involved in the de novo purine biosynthesis. Catalyzes the transfer of formate to 5-phospho-ribosyl-glycinamide (GAR), producing 5-phospho-ribosyl-N-formylglycinamide (FGAR). Formate is provided by PurU via hydrolysis of 10-formyl-tetrahydrofolate.</text>
</comment>
<dbReference type="NCBIfam" id="NF006766">
    <property type="entry name" value="PRK09288.1"/>
    <property type="match status" value="1"/>
</dbReference>
<dbReference type="GO" id="GO:0005524">
    <property type="term" value="F:ATP binding"/>
    <property type="evidence" value="ECO:0007669"/>
    <property type="project" value="UniProtKB-UniRule"/>
</dbReference>
<evidence type="ECO:0000256" key="5">
    <source>
        <dbReference type="ARBA" id="ARBA00022755"/>
    </source>
</evidence>
<dbReference type="Gene3D" id="3.40.50.20">
    <property type="match status" value="1"/>
</dbReference>
<dbReference type="Pfam" id="PF02222">
    <property type="entry name" value="ATP-grasp"/>
    <property type="match status" value="1"/>
</dbReference>
<dbReference type="InterPro" id="IPR016185">
    <property type="entry name" value="PreATP-grasp_dom_sf"/>
</dbReference>
<dbReference type="GO" id="GO:0004644">
    <property type="term" value="F:phosphoribosylglycinamide formyltransferase activity"/>
    <property type="evidence" value="ECO:0007669"/>
    <property type="project" value="UniProtKB-UniRule"/>
</dbReference>
<feature type="binding site" evidence="8">
    <location>
        <begin position="22"/>
        <end position="23"/>
    </location>
    <ligand>
        <name>N(1)-(5-phospho-beta-D-ribosyl)glycinamide</name>
        <dbReference type="ChEBI" id="CHEBI:143788"/>
    </ligand>
</feature>
<gene>
    <name evidence="8" type="primary">purT</name>
    <name evidence="10" type="ORF">EE393_17700</name>
</gene>
<dbReference type="FunFam" id="3.30.470.20:FF:000027">
    <property type="entry name" value="Formate-dependent phosphoribosylglycinamide formyltransferase"/>
    <property type="match status" value="1"/>
</dbReference>
<reference evidence="10" key="1">
    <citation type="submission" date="2018-11" db="EMBL/GenBank/DDBJ databases">
        <authorList>
            <consortium name="PulseNet: The National Subtyping Network for Foodborne Disease Surveillance"/>
            <person name="Tarr C.L."/>
            <person name="Trees E."/>
            <person name="Katz L.S."/>
            <person name="Carleton-Romer H.A."/>
            <person name="Stroika S."/>
            <person name="Kucerova Z."/>
            <person name="Roache K.F."/>
            <person name="Sabol A.L."/>
            <person name="Besser J."/>
            <person name="Gerner-Smidt P."/>
        </authorList>
    </citation>
    <scope>NUCLEOTIDE SEQUENCE [LARGE SCALE GENOMIC DNA]</scope>
    <source>
        <strain evidence="10">PNUSAS058450</strain>
    </source>
</reference>
<dbReference type="FunFam" id="3.30.1490.20:FF:000013">
    <property type="entry name" value="Formate-dependent phosphoribosylglycinamide formyltransferase"/>
    <property type="match status" value="1"/>
</dbReference>
<dbReference type="EC" id="6.3.1.21" evidence="8"/>
<dbReference type="NCBIfam" id="TIGR01142">
    <property type="entry name" value="purT"/>
    <property type="match status" value="1"/>
</dbReference>
<dbReference type="InterPro" id="IPR011761">
    <property type="entry name" value="ATP-grasp"/>
</dbReference>
<comment type="similarity">
    <text evidence="8">Belongs to the PurK/PurT family.</text>
</comment>
<dbReference type="InterPro" id="IPR005862">
    <property type="entry name" value="PurT"/>
</dbReference>
<dbReference type="UniPathway" id="UPA00074">
    <property type="reaction ID" value="UER00127"/>
</dbReference>
<dbReference type="AlphaFoldDB" id="A0A3I2B7R0"/>
<evidence type="ECO:0000256" key="2">
    <source>
        <dbReference type="ARBA" id="ARBA00022598"/>
    </source>
</evidence>
<organism evidence="10">
    <name type="scientific">Salmonella enterica</name>
    <name type="common">Salmonella choleraesuis</name>
    <dbReference type="NCBI Taxonomy" id="28901"/>
    <lineage>
        <taxon>Bacteria</taxon>
        <taxon>Pseudomonadati</taxon>
        <taxon>Pseudomonadota</taxon>
        <taxon>Gammaproteobacteria</taxon>
        <taxon>Enterobacterales</taxon>
        <taxon>Enterobacteriaceae</taxon>
        <taxon>Salmonella</taxon>
    </lineage>
</organism>
<dbReference type="InterPro" id="IPR013815">
    <property type="entry name" value="ATP_grasp_subdomain_1"/>
</dbReference>
<dbReference type="Gene3D" id="3.30.470.20">
    <property type="entry name" value="ATP-grasp fold, B domain"/>
    <property type="match status" value="1"/>
</dbReference>
<dbReference type="InterPro" id="IPR048740">
    <property type="entry name" value="PurT_C"/>
</dbReference>
<accession>A0A3I2B7R0</accession>
<comment type="pathway">
    <text evidence="8">Purine metabolism; IMP biosynthesis via de novo pathway; N(2)-formyl-N(1)-(5-phospho-D-ribosyl)glycinamide from N(1)-(5-phospho-D-ribosyl)glycinamide (formate route): step 1/1.</text>
</comment>
<dbReference type="InterPro" id="IPR003135">
    <property type="entry name" value="ATP-grasp_carboxylate-amine"/>
</dbReference>
<dbReference type="GO" id="GO:0006189">
    <property type="term" value="P:'de novo' IMP biosynthetic process"/>
    <property type="evidence" value="ECO:0007669"/>
    <property type="project" value="UniProtKB-UniRule"/>
</dbReference>
<evidence type="ECO:0000256" key="8">
    <source>
        <dbReference type="HAMAP-Rule" id="MF_01643"/>
    </source>
</evidence>
<protein>
    <recommendedName>
        <fullName evidence="8">Formate-dependent phosphoribosylglycinamide formyltransferase</fullName>
        <ecNumber evidence="8">6.3.1.21</ecNumber>
    </recommendedName>
    <alternativeName>
        <fullName evidence="8">5'-phosphoribosylglycinamide transformylase 2</fullName>
    </alternativeName>
    <alternativeName>
        <fullName evidence="8">Formate-dependent GAR transformylase</fullName>
    </alternativeName>
    <alternativeName>
        <fullName evidence="8">GAR transformylase 2</fullName>
        <shortName evidence="8">GART 2</shortName>
    </alternativeName>
    <alternativeName>
        <fullName evidence="8">Non-folate glycinamide ribonucleotide transformylase</fullName>
    </alternativeName>
    <alternativeName>
        <fullName evidence="8">Phosphoribosylglycinamide formyltransferase 2</fullName>
    </alternativeName>
</protein>
<feature type="binding site" evidence="8">
    <location>
        <position position="355"/>
    </location>
    <ligand>
        <name>N(1)-(5-phospho-beta-D-ribosyl)glycinamide</name>
        <dbReference type="ChEBI" id="CHEBI:143788"/>
    </ligand>
</feature>
<feature type="binding site" evidence="8">
    <location>
        <position position="82"/>
    </location>
    <ligand>
        <name>N(1)-(5-phospho-beta-D-ribosyl)glycinamide</name>
        <dbReference type="ChEBI" id="CHEBI:143788"/>
    </ligand>
</feature>
<dbReference type="GO" id="GO:0043815">
    <property type="term" value="F:phosphoribosylglycinamide formyltransferase 2 activity"/>
    <property type="evidence" value="ECO:0007669"/>
    <property type="project" value="UniProtKB-UniRule"/>
</dbReference>
<dbReference type="Proteomes" id="UP000885336">
    <property type="component" value="Unassembled WGS sequence"/>
</dbReference>
<feature type="domain" description="ATP-grasp" evidence="9">
    <location>
        <begin position="119"/>
        <end position="308"/>
    </location>
</feature>
<dbReference type="Pfam" id="PF22660">
    <property type="entry name" value="RS_preATP-grasp-like"/>
    <property type="match status" value="1"/>
</dbReference>
<feature type="binding site" evidence="8">
    <location>
        <begin position="160"/>
        <end position="165"/>
    </location>
    <ligand>
        <name>ATP</name>
        <dbReference type="ChEBI" id="CHEBI:30616"/>
    </ligand>
</feature>
<evidence type="ECO:0000256" key="3">
    <source>
        <dbReference type="ARBA" id="ARBA00022723"/>
    </source>
</evidence>
<comment type="subunit">
    <text evidence="1 8">Homodimer.</text>
</comment>